<dbReference type="CDD" id="cd09871">
    <property type="entry name" value="PIN_MtVapC28-VapC30-like"/>
    <property type="match status" value="1"/>
</dbReference>
<evidence type="ECO:0000313" key="11">
    <source>
        <dbReference type="Proteomes" id="UP001434337"/>
    </source>
</evidence>
<dbReference type="RefSeq" id="WP_342372954.1">
    <property type="nucleotide sequence ID" value="NZ_CP115965.1"/>
</dbReference>
<dbReference type="InterPro" id="IPR002716">
    <property type="entry name" value="PIN_dom"/>
</dbReference>
<evidence type="ECO:0000259" key="9">
    <source>
        <dbReference type="Pfam" id="PF01850"/>
    </source>
</evidence>
<organism evidence="10 11">
    <name type="scientific">Propioniciclava soli</name>
    <dbReference type="NCBI Taxonomy" id="2775081"/>
    <lineage>
        <taxon>Bacteria</taxon>
        <taxon>Bacillati</taxon>
        <taxon>Actinomycetota</taxon>
        <taxon>Actinomycetes</taxon>
        <taxon>Propionibacteriales</taxon>
        <taxon>Propionibacteriaceae</taxon>
        <taxon>Propioniciclava</taxon>
    </lineage>
</organism>
<name>A0ABZ3C8W1_9ACTN</name>
<keyword evidence="3 8" id="KW-0540">Nuclease</keyword>
<reference evidence="10 11" key="1">
    <citation type="journal article" date="2023" name="Environ Microbiome">
        <title>A coral-associated actinobacterium mitigates coral bleaching under heat stress.</title>
        <authorList>
            <person name="Li J."/>
            <person name="Zou Y."/>
            <person name="Li Q."/>
            <person name="Zhang J."/>
            <person name="Bourne D.G."/>
            <person name="Lyu Y."/>
            <person name="Liu C."/>
            <person name="Zhang S."/>
        </authorList>
    </citation>
    <scope>NUCLEOTIDE SEQUENCE [LARGE SCALE GENOMIC DNA]</scope>
    <source>
        <strain evidence="10 11">SCSIO 13291</strain>
    </source>
</reference>
<dbReference type="Proteomes" id="UP001434337">
    <property type="component" value="Chromosome"/>
</dbReference>
<proteinExistence type="inferred from homology"/>
<gene>
    <name evidence="8" type="primary">vapC</name>
    <name evidence="10" type="ORF">PCC79_03005</name>
</gene>
<dbReference type="PANTHER" id="PTHR33653:SF1">
    <property type="entry name" value="RIBONUCLEASE VAPC2"/>
    <property type="match status" value="1"/>
</dbReference>
<dbReference type="InterPro" id="IPR022907">
    <property type="entry name" value="VapC_family"/>
</dbReference>
<comment type="similarity">
    <text evidence="7 8">Belongs to the PINc/VapC protein family.</text>
</comment>
<feature type="binding site" evidence="8">
    <location>
        <position position="96"/>
    </location>
    <ligand>
        <name>Mg(2+)</name>
        <dbReference type="ChEBI" id="CHEBI:18420"/>
    </ligand>
</feature>
<keyword evidence="6 8" id="KW-0460">Magnesium</keyword>
<evidence type="ECO:0000256" key="2">
    <source>
        <dbReference type="ARBA" id="ARBA00022649"/>
    </source>
</evidence>
<protein>
    <recommendedName>
        <fullName evidence="8">Ribonuclease VapC</fullName>
        <shortName evidence="8">RNase VapC</shortName>
        <ecNumber evidence="8">3.1.-.-</ecNumber>
    </recommendedName>
    <alternativeName>
        <fullName evidence="8">Toxin VapC</fullName>
    </alternativeName>
</protein>
<evidence type="ECO:0000256" key="5">
    <source>
        <dbReference type="ARBA" id="ARBA00022801"/>
    </source>
</evidence>
<evidence type="ECO:0000256" key="1">
    <source>
        <dbReference type="ARBA" id="ARBA00001946"/>
    </source>
</evidence>
<evidence type="ECO:0000313" key="10">
    <source>
        <dbReference type="EMBL" id="WZW99184.1"/>
    </source>
</evidence>
<evidence type="ECO:0000256" key="4">
    <source>
        <dbReference type="ARBA" id="ARBA00022723"/>
    </source>
</evidence>
<comment type="function">
    <text evidence="8">Toxic component of a toxin-antitoxin (TA) system. An RNase.</text>
</comment>
<dbReference type="SUPFAM" id="SSF88723">
    <property type="entry name" value="PIN domain-like"/>
    <property type="match status" value="1"/>
</dbReference>
<keyword evidence="8" id="KW-0800">Toxin</keyword>
<evidence type="ECO:0000256" key="3">
    <source>
        <dbReference type="ARBA" id="ARBA00022722"/>
    </source>
</evidence>
<sequence length="126" mass="13381">MIVDSSALVAILKAEPEASSFARALEESSHTSISAGTLIETGIVVGRTRQEDLDELLRAASVEVVAVDARHAAAARDAWYRYGRGSGSAARLNFGDCFAYAAAKLTGEPLLFKGDDFIHTDVPRAV</sequence>
<keyword evidence="4 8" id="KW-0479">Metal-binding</keyword>
<dbReference type="InterPro" id="IPR029060">
    <property type="entry name" value="PIN-like_dom_sf"/>
</dbReference>
<dbReference type="Gene3D" id="3.40.50.1010">
    <property type="entry name" value="5'-nuclease"/>
    <property type="match status" value="1"/>
</dbReference>
<dbReference type="InterPro" id="IPR050556">
    <property type="entry name" value="Type_II_TA_system_RNase"/>
</dbReference>
<evidence type="ECO:0000256" key="7">
    <source>
        <dbReference type="ARBA" id="ARBA00038093"/>
    </source>
</evidence>
<evidence type="ECO:0000256" key="6">
    <source>
        <dbReference type="ARBA" id="ARBA00022842"/>
    </source>
</evidence>
<accession>A0ABZ3C8W1</accession>
<dbReference type="Pfam" id="PF01850">
    <property type="entry name" value="PIN"/>
    <property type="match status" value="1"/>
</dbReference>
<dbReference type="PANTHER" id="PTHR33653">
    <property type="entry name" value="RIBONUCLEASE VAPC2"/>
    <property type="match status" value="1"/>
</dbReference>
<keyword evidence="11" id="KW-1185">Reference proteome</keyword>
<dbReference type="HAMAP" id="MF_00265">
    <property type="entry name" value="VapC_Nob1"/>
    <property type="match status" value="1"/>
</dbReference>
<dbReference type="EMBL" id="CP115965">
    <property type="protein sequence ID" value="WZW99184.1"/>
    <property type="molecule type" value="Genomic_DNA"/>
</dbReference>
<keyword evidence="5 8" id="KW-0378">Hydrolase</keyword>
<evidence type="ECO:0000256" key="8">
    <source>
        <dbReference type="HAMAP-Rule" id="MF_00265"/>
    </source>
</evidence>
<feature type="domain" description="PIN" evidence="9">
    <location>
        <begin position="1"/>
        <end position="121"/>
    </location>
</feature>
<dbReference type="EC" id="3.1.-.-" evidence="8"/>
<keyword evidence="2 8" id="KW-1277">Toxin-antitoxin system</keyword>
<comment type="cofactor">
    <cofactor evidence="1 8">
        <name>Mg(2+)</name>
        <dbReference type="ChEBI" id="CHEBI:18420"/>
    </cofactor>
</comment>
<feature type="binding site" evidence="8">
    <location>
        <position position="4"/>
    </location>
    <ligand>
        <name>Mg(2+)</name>
        <dbReference type="ChEBI" id="CHEBI:18420"/>
    </ligand>
</feature>